<dbReference type="Pfam" id="PF26353">
    <property type="entry name" value="YhfM"/>
    <property type="match status" value="1"/>
</dbReference>
<dbReference type="InterPro" id="IPR058780">
    <property type="entry name" value="YhfM-like_dom"/>
</dbReference>
<gene>
    <name evidence="2" type="ORF">GCM10007380_37250</name>
</gene>
<accession>A0A8J3F1T8</accession>
<dbReference type="AlphaFoldDB" id="A0A8J3F1T8"/>
<proteinExistence type="predicted"/>
<evidence type="ECO:0000313" key="2">
    <source>
        <dbReference type="EMBL" id="GGI17299.1"/>
    </source>
</evidence>
<organism evidence="2 3">
    <name type="scientific">Gottfriedia solisilvae</name>
    <dbReference type="NCBI Taxonomy" id="1516104"/>
    <lineage>
        <taxon>Bacteria</taxon>
        <taxon>Bacillati</taxon>
        <taxon>Bacillota</taxon>
        <taxon>Bacilli</taxon>
        <taxon>Bacillales</taxon>
        <taxon>Bacillaceae</taxon>
        <taxon>Gottfriedia</taxon>
    </lineage>
</organism>
<dbReference type="PROSITE" id="PS51257">
    <property type="entry name" value="PROKAR_LIPOPROTEIN"/>
    <property type="match status" value="1"/>
</dbReference>
<reference evidence="3" key="1">
    <citation type="journal article" date="2019" name="Int. J. Syst. Evol. Microbiol.">
        <title>The Global Catalogue of Microorganisms (GCM) 10K type strain sequencing project: providing services to taxonomists for standard genome sequencing and annotation.</title>
        <authorList>
            <consortium name="The Broad Institute Genomics Platform"/>
            <consortium name="The Broad Institute Genome Sequencing Center for Infectious Disease"/>
            <person name="Wu L."/>
            <person name="Ma J."/>
        </authorList>
    </citation>
    <scope>NUCLEOTIDE SEQUENCE [LARGE SCALE GENOMIC DNA]</scope>
    <source>
        <strain evidence="3">CGMCC 1.14993</strain>
    </source>
</reference>
<feature type="domain" description="YhfM-like" evidence="1">
    <location>
        <begin position="32"/>
        <end position="135"/>
    </location>
</feature>
<comment type="caution">
    <text evidence="2">The sequence shown here is derived from an EMBL/GenBank/DDBJ whole genome shotgun (WGS) entry which is preliminary data.</text>
</comment>
<dbReference type="Proteomes" id="UP000626244">
    <property type="component" value="Unassembled WGS sequence"/>
</dbReference>
<keyword evidence="3" id="KW-1185">Reference proteome</keyword>
<evidence type="ECO:0000259" key="1">
    <source>
        <dbReference type="Pfam" id="PF26353"/>
    </source>
</evidence>
<sequence length="137" mass="16019">MKYLITLIVIISTFITGCSNQMGIKEQNIIVEKRIVEANHYEDFKVVKNSEKVKKVRKILDKADWENAKVDMARIADYRFIFQFKNPDTEAKAVLYELWISPNKDKVELVIDAQSKYVQLDKKSSSELFKILTSRKL</sequence>
<evidence type="ECO:0000313" key="3">
    <source>
        <dbReference type="Proteomes" id="UP000626244"/>
    </source>
</evidence>
<name>A0A8J3F1T8_9BACI</name>
<dbReference type="EMBL" id="BMHB01000003">
    <property type="protein sequence ID" value="GGI17299.1"/>
    <property type="molecule type" value="Genomic_DNA"/>
</dbReference>
<protein>
    <recommendedName>
        <fullName evidence="1">YhfM-like domain-containing protein</fullName>
    </recommendedName>
</protein>